<dbReference type="Proteomes" id="UP000029004">
    <property type="component" value="Unassembled WGS sequence"/>
</dbReference>
<accession>A0A087DQK5</accession>
<keyword evidence="3" id="KW-1185">Reference proteome</keyword>
<evidence type="ECO:0008006" key="4">
    <source>
        <dbReference type="Google" id="ProtNLM"/>
    </source>
</evidence>
<feature type="compositionally biased region" description="Low complexity" evidence="1">
    <location>
        <begin position="12"/>
        <end position="23"/>
    </location>
</feature>
<sequence>MADQIIDRKTVGIPGPQGRQGPQGEKGDTGDRGPRGEQGIQGPKGERGPEGPQGPQGESGIATQVNGLYMLAVDPAGNLYAYYDDTNTPPPFEYDAATGSLYYDFDDATNTTEGD</sequence>
<dbReference type="AlphaFoldDB" id="A0A087DQK5"/>
<dbReference type="InterPro" id="IPR008160">
    <property type="entry name" value="Collagen"/>
</dbReference>
<dbReference type="Pfam" id="PF01391">
    <property type="entry name" value="Collagen"/>
    <property type="match status" value="1"/>
</dbReference>
<feature type="compositionally biased region" description="Basic and acidic residues" evidence="1">
    <location>
        <begin position="25"/>
        <end position="35"/>
    </location>
</feature>
<protein>
    <recommendedName>
        <fullName evidence="4">Collagen-like protein</fullName>
    </recommendedName>
</protein>
<feature type="compositionally biased region" description="Basic and acidic residues" evidence="1">
    <location>
        <begin position="1"/>
        <end position="10"/>
    </location>
</feature>
<evidence type="ECO:0000313" key="3">
    <source>
        <dbReference type="Proteomes" id="UP000029004"/>
    </source>
</evidence>
<feature type="region of interest" description="Disordered" evidence="1">
    <location>
        <begin position="1"/>
        <end position="62"/>
    </location>
</feature>
<organism evidence="2 3">
    <name type="scientific">Bifidobacterium stellenboschense</name>
    <dbReference type="NCBI Taxonomy" id="762211"/>
    <lineage>
        <taxon>Bacteria</taxon>
        <taxon>Bacillati</taxon>
        <taxon>Actinomycetota</taxon>
        <taxon>Actinomycetes</taxon>
        <taxon>Bifidobacteriales</taxon>
        <taxon>Bifidobacteriaceae</taxon>
        <taxon>Bifidobacterium</taxon>
    </lineage>
</organism>
<gene>
    <name evidence="2" type="ORF">BSTEL_0616</name>
</gene>
<dbReference type="EMBL" id="JGZP01000011">
    <property type="protein sequence ID" value="KFI97805.1"/>
    <property type="molecule type" value="Genomic_DNA"/>
</dbReference>
<name>A0A087DQK5_9BIFI</name>
<dbReference type="OrthoDB" id="1958058at2"/>
<dbReference type="STRING" id="762211.BSTEL_0616"/>
<dbReference type="Gene3D" id="1.20.5.320">
    <property type="entry name" value="6-Phosphogluconate Dehydrogenase, domain 3"/>
    <property type="match status" value="1"/>
</dbReference>
<proteinExistence type="predicted"/>
<dbReference type="RefSeq" id="WP_051922843.1">
    <property type="nucleotide sequence ID" value="NZ_JGZP01000011.1"/>
</dbReference>
<reference evidence="2 3" key="1">
    <citation type="submission" date="2014-03" db="EMBL/GenBank/DDBJ databases">
        <title>Genomics of Bifidobacteria.</title>
        <authorList>
            <person name="Ventura M."/>
            <person name="Milani C."/>
            <person name="Lugli G.A."/>
        </authorList>
    </citation>
    <scope>NUCLEOTIDE SEQUENCE [LARGE SCALE GENOMIC DNA]</scope>
    <source>
        <strain evidence="2 3">DSM 23968</strain>
    </source>
</reference>
<comment type="caution">
    <text evidence="2">The sequence shown here is derived from an EMBL/GenBank/DDBJ whole genome shotgun (WGS) entry which is preliminary data.</text>
</comment>
<evidence type="ECO:0000313" key="2">
    <source>
        <dbReference type="EMBL" id="KFI97805.1"/>
    </source>
</evidence>
<evidence type="ECO:0000256" key="1">
    <source>
        <dbReference type="SAM" id="MobiDB-lite"/>
    </source>
</evidence>